<reference evidence="1 2" key="1">
    <citation type="submission" date="2020-07" db="EMBL/GenBank/DDBJ databases">
        <title>Sequencing the genomes of 1000 actinobacteria strains.</title>
        <authorList>
            <person name="Klenk H.-P."/>
        </authorList>
    </citation>
    <scope>NUCLEOTIDE SEQUENCE [LARGE SCALE GENOMIC DNA]</scope>
    <source>
        <strain evidence="1 2">DSM 26154</strain>
    </source>
</reference>
<name>A0A852VX49_9MICO</name>
<gene>
    <name evidence="1" type="ORF">BJY20_002625</name>
</gene>
<dbReference type="SUPFAM" id="SSF141571">
    <property type="entry name" value="Pentapeptide repeat-like"/>
    <property type="match status" value="1"/>
</dbReference>
<proteinExistence type="predicted"/>
<dbReference type="EMBL" id="JACCAE010000001">
    <property type="protein sequence ID" value="NYF99233.1"/>
    <property type="molecule type" value="Genomic_DNA"/>
</dbReference>
<dbReference type="Pfam" id="PF00805">
    <property type="entry name" value="Pentapeptide"/>
    <property type="match status" value="2"/>
</dbReference>
<dbReference type="Gene3D" id="2.160.20.80">
    <property type="entry name" value="E3 ubiquitin-protein ligase SopA"/>
    <property type="match status" value="1"/>
</dbReference>
<dbReference type="InterPro" id="IPR001646">
    <property type="entry name" value="5peptide_repeat"/>
</dbReference>
<dbReference type="PANTHER" id="PTHR14136:SF17">
    <property type="entry name" value="BTB_POZ DOMAIN-CONTAINING PROTEIN KCTD9"/>
    <property type="match status" value="1"/>
</dbReference>
<evidence type="ECO:0000313" key="1">
    <source>
        <dbReference type="EMBL" id="NYF99233.1"/>
    </source>
</evidence>
<comment type="caution">
    <text evidence="1">The sequence shown here is derived from an EMBL/GenBank/DDBJ whole genome shotgun (WGS) entry which is preliminary data.</text>
</comment>
<dbReference type="Proteomes" id="UP000554054">
    <property type="component" value="Unassembled WGS sequence"/>
</dbReference>
<dbReference type="PANTHER" id="PTHR14136">
    <property type="entry name" value="BTB_POZ DOMAIN-CONTAINING PROTEIN KCTD9"/>
    <property type="match status" value="1"/>
</dbReference>
<evidence type="ECO:0000313" key="2">
    <source>
        <dbReference type="Proteomes" id="UP000554054"/>
    </source>
</evidence>
<dbReference type="InterPro" id="IPR051082">
    <property type="entry name" value="Pentapeptide-BTB/POZ_domain"/>
</dbReference>
<organism evidence="1 2">
    <name type="scientific">Janibacter cremeus</name>
    <dbReference type="NCBI Taxonomy" id="1285192"/>
    <lineage>
        <taxon>Bacteria</taxon>
        <taxon>Bacillati</taxon>
        <taxon>Actinomycetota</taxon>
        <taxon>Actinomycetes</taxon>
        <taxon>Micrococcales</taxon>
        <taxon>Intrasporangiaceae</taxon>
        <taxon>Janibacter</taxon>
    </lineage>
</organism>
<keyword evidence="2" id="KW-1185">Reference proteome</keyword>
<sequence>MRSLADQINGRSSIVDEVLTGSLEDGERLADVELVGCTLRDASWAGAQLSGVRFEQCTVERVDLSRVSLPDSVLDGCTFTGCKALATSWSTMGAPVISPQPSTWADCQLSMGSFSGLDLTGARFERCVLVDVDFDGAILTDVVVEDCSLAGARFVRADLRGADLRGARDYVIDVRSTRVEGLRVDPVGALGLLAPFAISVE</sequence>
<dbReference type="AlphaFoldDB" id="A0A852VX49"/>
<dbReference type="RefSeq" id="WP_185991961.1">
    <property type="nucleotide sequence ID" value="NZ_JACCAE010000001.1"/>
</dbReference>
<accession>A0A852VX49</accession>
<protein>
    <submittedName>
        <fullName evidence="1">Uncharacterized protein YjbI with pentapeptide repeats</fullName>
    </submittedName>
</protein>